<dbReference type="InterPro" id="IPR000157">
    <property type="entry name" value="TIR_dom"/>
</dbReference>
<dbReference type="InterPro" id="IPR035897">
    <property type="entry name" value="Toll_tir_struct_dom_sf"/>
</dbReference>
<dbReference type="SMART" id="SM00005">
    <property type="entry name" value="DEATH"/>
    <property type="match status" value="1"/>
</dbReference>
<evidence type="ECO:0000259" key="1">
    <source>
        <dbReference type="PROSITE" id="PS50017"/>
    </source>
</evidence>
<dbReference type="eggNOG" id="ENOG502QTJW">
    <property type="taxonomic scope" value="Eukaryota"/>
</dbReference>
<dbReference type="InterPro" id="IPR000488">
    <property type="entry name" value="Death_dom"/>
</dbReference>
<dbReference type="EMBL" id="GG666604">
    <property type="protein sequence ID" value="EEN49947.1"/>
    <property type="molecule type" value="Genomic_DNA"/>
</dbReference>
<dbReference type="Gene3D" id="3.40.50.300">
    <property type="entry name" value="P-loop containing nucleotide triphosphate hydrolases"/>
    <property type="match status" value="2"/>
</dbReference>
<dbReference type="PROSITE" id="PS50837">
    <property type="entry name" value="NACHT"/>
    <property type="match status" value="2"/>
</dbReference>
<dbReference type="PROSITE" id="PS50017">
    <property type="entry name" value="DEATH_DOMAIN"/>
    <property type="match status" value="1"/>
</dbReference>
<name>C3ZC06_BRAFL</name>
<dbReference type="SUPFAM" id="SSF47986">
    <property type="entry name" value="DEATH domain"/>
    <property type="match status" value="1"/>
</dbReference>
<feature type="domain" description="TIR" evidence="2">
    <location>
        <begin position="650"/>
        <end position="780"/>
    </location>
</feature>
<dbReference type="InterPro" id="IPR007111">
    <property type="entry name" value="NACHT_NTPase"/>
</dbReference>
<dbReference type="Pfam" id="PF05729">
    <property type="entry name" value="NACHT"/>
    <property type="match status" value="2"/>
</dbReference>
<dbReference type="Gene3D" id="1.10.533.10">
    <property type="entry name" value="Death Domain, Fas"/>
    <property type="match status" value="1"/>
</dbReference>
<evidence type="ECO:0000259" key="3">
    <source>
        <dbReference type="PROSITE" id="PS50837"/>
    </source>
</evidence>
<dbReference type="PANTHER" id="PTHR46844">
    <property type="entry name" value="SLR5058 PROTEIN"/>
    <property type="match status" value="1"/>
</dbReference>
<dbReference type="SUPFAM" id="SSF52200">
    <property type="entry name" value="Toll/Interleukin receptor TIR domain"/>
    <property type="match status" value="1"/>
</dbReference>
<dbReference type="Pfam" id="PF00531">
    <property type="entry name" value="Death"/>
    <property type="match status" value="1"/>
</dbReference>
<dbReference type="Gene3D" id="3.40.50.10140">
    <property type="entry name" value="Toll/interleukin-1 receptor homology (TIR) domain"/>
    <property type="match status" value="1"/>
</dbReference>
<gene>
    <name evidence="4" type="ORF">BRAFLDRAFT_98235</name>
</gene>
<sequence length="1543" mass="175669">MCCEGYFRESMLWQLRAKSQIYFVRSRGVHDVRSLASNVVLKGWVLNAPPSPPLFQKVLCQRLRRKVQLGKTNSHVKNNDVQEYFDDVIGEVSHKWDDLARKLGFKENRIKGIRSSERDNDHRCREVLNRWRNREGRRATLQVLQQALIDIGETHTAENLNGTAAPPSGSGGPSSVEDVINTIKDLYATEYAKVRPLPWCEDPSLPLGEVYTNLRHQRKDRKGRFEETGSIVSLADIYNRSKTKSTPDVRRIRVEGDPGIGKSCSCQKLAHDWSSGKLDIFMAVFFLEMRHMSGKVKDAIFEQLLPDDTNMTPDQLWSYIQENQDDVLFILDGLDELSQTAREVTDVVVLIQGKILRNCHVLVTSRPYHCVKDLEKCHEFYKIVGYSEDDSVQFIEKYFTETPESARKVVEQLKRNQNLSRLVVNPLNNVLICIVWEDNEGKLPSSLAELYQMMVYSVAKRYCAKKNIPSEGAKIPSNIEEALRCLGKLSWEGLEQDQLQFTINDITEKYGHNADDMLAIGLLTRDNSFSRIKRTCFCSFLHKTFQEYMAAWYISDMVKKESKRDESKECLRSLFGMTEAASSNVDMGLMAINRDRYKEIQNMVLSILGDSSGLLFEMFAEELSKDGCKGEGKDLLSFICIAFLGRACGAEPRVFVIHAGEDKDSFVRPLVGNLQQQGLAEKDIFFDDVSIKPGDVIRDRIMSTLSSESLEVAVIAVSSSFLNKSYWPRLEYETCLKNNKHIFPIWVDANEDKFKAFSESVGRYSPTLKQMSARRVQRDDVTNELPNIAAEIAQRLSTLSHGHGVARTAGPLCTVDDVINSLKDLYVTEYASVRPLPWCEDLNLPLGEVYTNLRHQRRGNWGYFHDTCTIVSLEDIFKTNQAKAKNVHTRGAVRRIRVEGDPGIGKSCSCQKLAHDWSTGKLDIFKTVFFLEMRHMSGNVKDAIIEQLLPEDINITPDQLWSYIRENQDDVLFILDGLDELSQTAKEVTDVVALIQGKILRNCHVLVTSRPYHCVKDLEKCHEFYKIVGYTRENSVQFIEKYFNETPESAIKVVKQLECNPNLSRIIVNPLNNVLVCIVWEDNEGKLPSSRAELYEMIVYSVAKRYCAKKDIPLERNKIPPNIEEALKCLGKLSWEGLEQDRLQFNIDDIKEKYGQNADDMLAIGLLTRDYSFSRIKRTCFCAFLHKTFQEYLAAWYIRELVKRESKEGKECLRSVFGMTNSTSSNVDMKLMSANRERYREVQNMLLAMLGDSSGPLFEMFAEELRKDGVKGRTRIFCPLSVSCFLVELVKMPETLMGGMPYMSSDRHRYSPFRTFIPRRGTESVHIDFGNTDDFDSVPVETMLEELSEIQSLQHVNINIGRNVGPDFSHYDSLFSVLLTRQSCLRSARLKIDQWIWSEEPRGFGNLTATLTSISEHAALEVVELEHPVNIECFGDGVCFDSPADTSVRLVALDVETMICYPGPRPPCHAICFVRPFFSWNVHNGVTLTKALSALGSNVALSRSPVEPVPPETLPKTSSALPCYPSYHAVLQSDYRDDALSRI</sequence>
<evidence type="ECO:0000259" key="2">
    <source>
        <dbReference type="PROSITE" id="PS50104"/>
    </source>
</evidence>
<dbReference type="Pfam" id="PF13676">
    <property type="entry name" value="TIR_2"/>
    <property type="match status" value="1"/>
</dbReference>
<dbReference type="InterPro" id="IPR027417">
    <property type="entry name" value="P-loop_NTPase"/>
</dbReference>
<proteinExistence type="predicted"/>
<accession>C3ZC06</accession>
<dbReference type="FunFam" id="1.10.533.10:FF:000087">
    <property type="entry name" value="Uncharacterized protein"/>
    <property type="match status" value="1"/>
</dbReference>
<reference evidence="4" key="1">
    <citation type="journal article" date="2008" name="Nature">
        <title>The amphioxus genome and the evolution of the chordate karyotype.</title>
        <authorList>
            <consortium name="US DOE Joint Genome Institute (JGI-PGF)"/>
            <person name="Putnam N.H."/>
            <person name="Butts T."/>
            <person name="Ferrier D.E.K."/>
            <person name="Furlong R.F."/>
            <person name="Hellsten U."/>
            <person name="Kawashima T."/>
            <person name="Robinson-Rechavi M."/>
            <person name="Shoguchi E."/>
            <person name="Terry A."/>
            <person name="Yu J.-K."/>
            <person name="Benito-Gutierrez E.L."/>
            <person name="Dubchak I."/>
            <person name="Garcia-Fernandez J."/>
            <person name="Gibson-Brown J.J."/>
            <person name="Grigoriev I.V."/>
            <person name="Horton A.C."/>
            <person name="de Jong P.J."/>
            <person name="Jurka J."/>
            <person name="Kapitonov V.V."/>
            <person name="Kohara Y."/>
            <person name="Kuroki Y."/>
            <person name="Lindquist E."/>
            <person name="Lucas S."/>
            <person name="Osoegawa K."/>
            <person name="Pennacchio L.A."/>
            <person name="Salamov A.A."/>
            <person name="Satou Y."/>
            <person name="Sauka-Spengler T."/>
            <person name="Schmutz J."/>
            <person name="Shin-I T."/>
            <person name="Toyoda A."/>
            <person name="Bronner-Fraser M."/>
            <person name="Fujiyama A."/>
            <person name="Holland L.Z."/>
            <person name="Holland P.W.H."/>
            <person name="Satoh N."/>
            <person name="Rokhsar D.S."/>
        </authorList>
    </citation>
    <scope>NUCLEOTIDE SEQUENCE [LARGE SCALE GENOMIC DNA]</scope>
    <source>
        <strain evidence="4">S238N-H82</strain>
        <tissue evidence="4">Testes</tissue>
    </source>
</reference>
<protein>
    <recommendedName>
        <fullName evidence="5">Death domain-containing protein</fullName>
    </recommendedName>
</protein>
<dbReference type="InParanoid" id="C3ZC06"/>
<dbReference type="PANTHER" id="PTHR46844:SF1">
    <property type="entry name" value="SLR5058 PROTEIN"/>
    <property type="match status" value="1"/>
</dbReference>
<feature type="domain" description="NACHT" evidence="3">
    <location>
        <begin position="894"/>
        <end position="1011"/>
    </location>
</feature>
<evidence type="ECO:0008006" key="5">
    <source>
        <dbReference type="Google" id="ProtNLM"/>
    </source>
</evidence>
<dbReference type="GO" id="GO:0007165">
    <property type="term" value="P:signal transduction"/>
    <property type="evidence" value="ECO:0007669"/>
    <property type="project" value="InterPro"/>
</dbReference>
<dbReference type="CDD" id="cd01670">
    <property type="entry name" value="Death"/>
    <property type="match status" value="1"/>
</dbReference>
<feature type="domain" description="NACHT" evidence="3">
    <location>
        <begin position="250"/>
        <end position="367"/>
    </location>
</feature>
<dbReference type="InterPro" id="IPR011029">
    <property type="entry name" value="DEATH-like_dom_sf"/>
</dbReference>
<dbReference type="SUPFAM" id="SSF52540">
    <property type="entry name" value="P-loop containing nucleoside triphosphate hydrolases"/>
    <property type="match status" value="2"/>
</dbReference>
<organism>
    <name type="scientific">Branchiostoma floridae</name>
    <name type="common">Florida lancelet</name>
    <name type="synonym">Amphioxus</name>
    <dbReference type="NCBI Taxonomy" id="7739"/>
    <lineage>
        <taxon>Eukaryota</taxon>
        <taxon>Metazoa</taxon>
        <taxon>Chordata</taxon>
        <taxon>Cephalochordata</taxon>
        <taxon>Leptocardii</taxon>
        <taxon>Amphioxiformes</taxon>
        <taxon>Branchiostomatidae</taxon>
        <taxon>Branchiostoma</taxon>
    </lineage>
</organism>
<feature type="domain" description="Death" evidence="1">
    <location>
        <begin position="95"/>
        <end position="164"/>
    </location>
</feature>
<evidence type="ECO:0000313" key="4">
    <source>
        <dbReference type="EMBL" id="EEN49947.1"/>
    </source>
</evidence>
<dbReference type="PROSITE" id="PS50104">
    <property type="entry name" value="TIR"/>
    <property type="match status" value="1"/>
</dbReference>